<keyword evidence="2" id="KW-0479">Metal-binding</keyword>
<dbReference type="GO" id="GO:0016567">
    <property type="term" value="P:protein ubiquitination"/>
    <property type="evidence" value="ECO:0000318"/>
    <property type="project" value="GO_Central"/>
</dbReference>
<dbReference type="SMART" id="SM00184">
    <property type="entry name" value="RING"/>
    <property type="match status" value="1"/>
</dbReference>
<dbReference type="OrthoDB" id="656261at2759"/>
<dbReference type="Gene3D" id="3.10.20.90">
    <property type="entry name" value="Phosphatidylinositol 3-kinase Catalytic Subunit, Chain A, domain 1"/>
    <property type="match status" value="1"/>
</dbReference>
<dbReference type="PANTHER" id="PTHR15439">
    <property type="entry name" value="RETINOBLASTOMA-BINDING PROTEIN 6"/>
    <property type="match status" value="1"/>
</dbReference>
<evidence type="ECO:0000313" key="13">
    <source>
        <dbReference type="Proteomes" id="UP000008810"/>
    </source>
</evidence>
<dbReference type="Gene3D" id="4.10.60.10">
    <property type="entry name" value="Zinc finger, CCHC-type"/>
    <property type="match status" value="1"/>
</dbReference>
<proteinExistence type="predicted"/>
<feature type="compositionally biased region" description="Basic and acidic residues" evidence="7">
    <location>
        <begin position="646"/>
        <end position="695"/>
    </location>
</feature>
<dbReference type="KEGG" id="bdi:100839326"/>
<dbReference type="InterPro" id="IPR013083">
    <property type="entry name" value="Znf_RING/FYVE/PHD"/>
</dbReference>
<keyword evidence="4" id="KW-0862">Zinc</keyword>
<evidence type="ECO:0000259" key="9">
    <source>
        <dbReference type="PROSITE" id="PS50158"/>
    </source>
</evidence>
<feature type="region of interest" description="Disordered" evidence="7">
    <location>
        <begin position="81"/>
        <end position="106"/>
    </location>
</feature>
<evidence type="ECO:0000259" key="8">
    <source>
        <dbReference type="PROSITE" id="PS50089"/>
    </source>
</evidence>
<dbReference type="Gramene" id="KQJ87728">
    <property type="protein sequence ID" value="KQJ87728"/>
    <property type="gene ID" value="BRADI_4g13220v3"/>
</dbReference>
<feature type="region of interest" description="Disordered" evidence="7">
    <location>
        <begin position="630"/>
        <end position="766"/>
    </location>
</feature>
<dbReference type="PANTHER" id="PTHR15439:SF11">
    <property type="entry name" value="E3 UBIQUITIN LIGASE PQT3-LIKE ISOFORM X1"/>
    <property type="match status" value="1"/>
</dbReference>
<feature type="compositionally biased region" description="Basic and acidic residues" evidence="7">
    <location>
        <begin position="707"/>
        <end position="717"/>
    </location>
</feature>
<feature type="compositionally biased region" description="Acidic residues" evidence="7">
    <location>
        <begin position="546"/>
        <end position="555"/>
    </location>
</feature>
<keyword evidence="5" id="KW-0539">Nucleus</keyword>
<dbReference type="InterPro" id="IPR033489">
    <property type="entry name" value="RBBP6"/>
</dbReference>
<dbReference type="Pfam" id="PF08783">
    <property type="entry name" value="DWNN"/>
    <property type="match status" value="1"/>
</dbReference>
<keyword evidence="3 6" id="KW-0863">Zinc-finger</keyword>
<dbReference type="GO" id="GO:0008270">
    <property type="term" value="F:zinc ion binding"/>
    <property type="evidence" value="ECO:0007669"/>
    <property type="project" value="UniProtKB-KW"/>
</dbReference>
<name>A0A0Q3IN81_BRADI</name>
<dbReference type="EMBL" id="CM000883">
    <property type="protein sequence ID" value="KQJ87728.1"/>
    <property type="molecule type" value="Genomic_DNA"/>
</dbReference>
<dbReference type="ExpressionAtlas" id="A0A0Q3IN81">
    <property type="expression patterns" value="baseline and differential"/>
</dbReference>
<organism evidence="11">
    <name type="scientific">Brachypodium distachyon</name>
    <name type="common">Purple false brome</name>
    <name type="synonym">Trachynia distachya</name>
    <dbReference type="NCBI Taxonomy" id="15368"/>
    <lineage>
        <taxon>Eukaryota</taxon>
        <taxon>Viridiplantae</taxon>
        <taxon>Streptophyta</taxon>
        <taxon>Embryophyta</taxon>
        <taxon>Tracheophyta</taxon>
        <taxon>Spermatophyta</taxon>
        <taxon>Magnoliopsida</taxon>
        <taxon>Liliopsida</taxon>
        <taxon>Poales</taxon>
        <taxon>Poaceae</taxon>
        <taxon>BOP clade</taxon>
        <taxon>Pooideae</taxon>
        <taxon>Stipodae</taxon>
        <taxon>Brachypodieae</taxon>
        <taxon>Brachypodium</taxon>
    </lineage>
</organism>
<dbReference type="InterPro" id="IPR001841">
    <property type="entry name" value="Znf_RING"/>
</dbReference>
<feature type="compositionally biased region" description="Basic and acidic residues" evidence="7">
    <location>
        <begin position="565"/>
        <end position="575"/>
    </location>
</feature>
<evidence type="ECO:0000313" key="12">
    <source>
        <dbReference type="EnsemblPlants" id="KQJ87728"/>
    </source>
</evidence>
<dbReference type="GO" id="GO:0006397">
    <property type="term" value="P:mRNA processing"/>
    <property type="evidence" value="ECO:0007669"/>
    <property type="project" value="InterPro"/>
</dbReference>
<dbReference type="PROSITE" id="PS50089">
    <property type="entry name" value="ZF_RING_2"/>
    <property type="match status" value="1"/>
</dbReference>
<dbReference type="EnsemblPlants" id="KQJ87728">
    <property type="protein sequence ID" value="KQJ87728"/>
    <property type="gene ID" value="BRADI_4g13220v3"/>
</dbReference>
<evidence type="ECO:0008006" key="14">
    <source>
        <dbReference type="Google" id="ProtNLM"/>
    </source>
</evidence>
<reference evidence="11 12" key="1">
    <citation type="journal article" date="2010" name="Nature">
        <title>Genome sequencing and analysis of the model grass Brachypodium distachyon.</title>
        <authorList>
            <consortium name="International Brachypodium Initiative"/>
        </authorList>
    </citation>
    <scope>NUCLEOTIDE SEQUENCE [LARGE SCALE GENOMIC DNA]</scope>
    <source>
        <strain evidence="11 12">Bd21</strain>
    </source>
</reference>
<dbReference type="PROSITE" id="PS00518">
    <property type="entry name" value="ZF_RING_1"/>
    <property type="match status" value="1"/>
</dbReference>
<evidence type="ECO:0000256" key="1">
    <source>
        <dbReference type="ARBA" id="ARBA00004123"/>
    </source>
</evidence>
<dbReference type="Pfam" id="PF13923">
    <property type="entry name" value="zf-C3HC4_2"/>
    <property type="match status" value="1"/>
</dbReference>
<dbReference type="SMART" id="SM00343">
    <property type="entry name" value="ZnF_C2HC"/>
    <property type="match status" value="1"/>
</dbReference>
<keyword evidence="13" id="KW-1185">Reference proteome</keyword>
<evidence type="ECO:0000256" key="6">
    <source>
        <dbReference type="PROSITE-ProRule" id="PRU00047"/>
    </source>
</evidence>
<dbReference type="PROSITE" id="PS50158">
    <property type="entry name" value="ZF_CCHC"/>
    <property type="match status" value="1"/>
</dbReference>
<evidence type="ECO:0000259" key="10">
    <source>
        <dbReference type="PROSITE" id="PS51282"/>
    </source>
</evidence>
<evidence type="ECO:0000313" key="11">
    <source>
        <dbReference type="EMBL" id="KQJ87728.1"/>
    </source>
</evidence>
<protein>
    <recommendedName>
        <fullName evidence="14">RING-type domain-containing protein</fullName>
    </recommendedName>
</protein>
<dbReference type="Gene3D" id="3.30.40.10">
    <property type="entry name" value="Zinc/RING finger domain, C3HC4 (zinc finger)"/>
    <property type="match status" value="1"/>
</dbReference>
<dbReference type="GO" id="GO:0003676">
    <property type="term" value="F:nucleic acid binding"/>
    <property type="evidence" value="ECO:0007669"/>
    <property type="project" value="InterPro"/>
</dbReference>
<dbReference type="Proteomes" id="UP000008810">
    <property type="component" value="Chromosome 4"/>
</dbReference>
<dbReference type="InterPro" id="IPR001878">
    <property type="entry name" value="Znf_CCHC"/>
</dbReference>
<evidence type="ECO:0000256" key="5">
    <source>
        <dbReference type="ARBA" id="ARBA00023242"/>
    </source>
</evidence>
<dbReference type="AlphaFoldDB" id="A0A0Q3IN81"/>
<evidence type="ECO:0000256" key="2">
    <source>
        <dbReference type="ARBA" id="ARBA00022723"/>
    </source>
</evidence>
<gene>
    <name evidence="12" type="primary">LOC100839326</name>
    <name evidence="11" type="ORF">BRADI_4g13220v3</name>
</gene>
<accession>A0A0Q3IN81</accession>
<dbReference type="STRING" id="15368.A0A0Q3IN81"/>
<dbReference type="RefSeq" id="XP_010237526.1">
    <property type="nucleotide sequence ID" value="XM_010239224.3"/>
</dbReference>
<dbReference type="SMART" id="SM01180">
    <property type="entry name" value="DWNN"/>
    <property type="match status" value="1"/>
</dbReference>
<dbReference type="SUPFAM" id="SSF57850">
    <property type="entry name" value="RING/U-box"/>
    <property type="match status" value="1"/>
</dbReference>
<feature type="domain" description="CCHC-type" evidence="9">
    <location>
        <begin position="415"/>
        <end position="429"/>
    </location>
</feature>
<dbReference type="InterPro" id="IPR017907">
    <property type="entry name" value="Znf_RING_CS"/>
</dbReference>
<reference evidence="12" key="3">
    <citation type="submission" date="2018-08" db="UniProtKB">
        <authorList>
            <consortium name="EnsemblPlants"/>
        </authorList>
    </citation>
    <scope>IDENTIFICATION</scope>
    <source>
        <strain evidence="12">cv. Bd21</strain>
    </source>
</reference>
<evidence type="ECO:0000256" key="7">
    <source>
        <dbReference type="SAM" id="MobiDB-lite"/>
    </source>
</evidence>
<evidence type="ECO:0000256" key="4">
    <source>
        <dbReference type="ARBA" id="ARBA00022833"/>
    </source>
</evidence>
<dbReference type="GO" id="GO:0061630">
    <property type="term" value="F:ubiquitin protein ligase activity"/>
    <property type="evidence" value="ECO:0000318"/>
    <property type="project" value="GO_Central"/>
</dbReference>
<dbReference type="CDD" id="cd16620">
    <property type="entry name" value="vRING-HC-C4C4_RBBP6"/>
    <property type="match status" value="1"/>
</dbReference>
<sequence>MSVRFRYRSSPRFETLDLGGAVSVSVRDLRARILGPALRRHSGLLISDAATNRTLDDDALLIPAGSDLVVKRVPIESVDGGGYSWPAPPEKTAEEQPGCGHGNRGDGIALLPPASHKFDDTSKALCPGVEVDLSESYPYADDGDKLARSSEKRYLNIEGSGLSEAMPKEIVVDNSTEVLGLEEGKREIETSSKARELEKMEQRTNMDSPAELRCFLCETIFEDAVMMTCCRHNFCNRCIISALAEIKKCPKCSSTRCTTNDLLPNLSLRKAIEHFLDDPGRMYAPDVESCIEANESSCALSIHQQEQKLPCSPSVTGKDFNQTMSPVKQVKKSSSIKIRLDGNKPTEAVSALPQEAPRNVDFQSASSSKMYQNIAQESEVLHTVEAKSFRMNSWDADGNRFAAPVTRDRKGGRTCYRCGSPNHLIRYCPVASNEQAEDSTFHGDAYGPPNWQGSMFHPLQPYANSYGTPGVIPFDPGVVPASPFGVPSYMPPFYGRMQNPYAFMGMRGMPSPVLPVLQQSHTGLGIHDNVKSQETPSERGGREYDCDTISEDYPDDDGRRSHKLYPTEKNSDRYYDVGSTNVKKRHRKDKYCSPTREKRTYSSEQELVDQKHSVEFGSCGRERTNHYCKQSASEWHGIPDNSIQDSKQRSKQHDRSASGRRDESGRKFRSDYSDYSRHQSCKEKIHADKADDGHKSSKNTYGHKHRVQETDYKRDSKVTITSQSSRHGTTKVGSSNGHLGRDRVMGDGRHGDDESDHYRHKRKGRH</sequence>
<dbReference type="InterPro" id="IPR014891">
    <property type="entry name" value="DWNN_domain"/>
</dbReference>
<evidence type="ECO:0000256" key="3">
    <source>
        <dbReference type="ARBA" id="ARBA00022771"/>
    </source>
</evidence>
<dbReference type="PROSITE" id="PS51282">
    <property type="entry name" value="DWNN"/>
    <property type="match status" value="1"/>
</dbReference>
<feature type="domain" description="RING-type" evidence="8">
    <location>
        <begin position="214"/>
        <end position="253"/>
    </location>
</feature>
<comment type="subcellular location">
    <subcellularLocation>
        <location evidence="1">Nucleus</location>
    </subcellularLocation>
</comment>
<dbReference type="GeneID" id="100839326"/>
<feature type="compositionally biased region" description="Basic and acidic residues" evidence="7">
    <location>
        <begin position="739"/>
        <end position="752"/>
    </location>
</feature>
<feature type="region of interest" description="Disordered" evidence="7">
    <location>
        <begin position="524"/>
        <end position="608"/>
    </location>
</feature>
<dbReference type="GO" id="GO:0006511">
    <property type="term" value="P:ubiquitin-dependent protein catabolic process"/>
    <property type="evidence" value="ECO:0000318"/>
    <property type="project" value="GO_Central"/>
</dbReference>
<feature type="domain" description="DWNN" evidence="10">
    <location>
        <begin position="3"/>
        <end position="74"/>
    </location>
</feature>
<feature type="compositionally biased region" description="Basic and acidic residues" evidence="7">
    <location>
        <begin position="528"/>
        <end position="545"/>
    </location>
</feature>
<dbReference type="GO" id="GO:0005634">
    <property type="term" value="C:nucleus"/>
    <property type="evidence" value="ECO:0000318"/>
    <property type="project" value="GO_Central"/>
</dbReference>
<reference evidence="11" key="2">
    <citation type="submission" date="2017-06" db="EMBL/GenBank/DDBJ databases">
        <title>WGS assembly of Brachypodium distachyon.</title>
        <authorList>
            <consortium name="The International Brachypodium Initiative"/>
            <person name="Lucas S."/>
            <person name="Harmon-Smith M."/>
            <person name="Lail K."/>
            <person name="Tice H."/>
            <person name="Grimwood J."/>
            <person name="Bruce D."/>
            <person name="Barry K."/>
            <person name="Shu S."/>
            <person name="Lindquist E."/>
            <person name="Wang M."/>
            <person name="Pitluck S."/>
            <person name="Vogel J.P."/>
            <person name="Garvin D.F."/>
            <person name="Mockler T.C."/>
            <person name="Schmutz J."/>
            <person name="Rokhsar D."/>
            <person name="Bevan M.W."/>
        </authorList>
    </citation>
    <scope>NUCLEOTIDE SEQUENCE</scope>
    <source>
        <strain evidence="11">Bd21</strain>
    </source>
</reference>
<feature type="compositionally biased region" description="Polar residues" evidence="7">
    <location>
        <begin position="718"/>
        <end position="737"/>
    </location>
</feature>